<dbReference type="EMBL" id="KB201916">
    <property type="protein sequence ID" value="ESO93445.1"/>
    <property type="molecule type" value="Genomic_DNA"/>
</dbReference>
<dbReference type="KEGG" id="lgi:LOTGIDRAFT_239549"/>
<dbReference type="HOGENOM" id="CLU_037791_0_0_1"/>
<dbReference type="GO" id="GO:0006281">
    <property type="term" value="P:DNA repair"/>
    <property type="evidence" value="ECO:0007669"/>
    <property type="project" value="UniProtKB-ARBA"/>
</dbReference>
<evidence type="ECO:0000313" key="3">
    <source>
        <dbReference type="Proteomes" id="UP000030746"/>
    </source>
</evidence>
<dbReference type="SUPFAM" id="SSF52980">
    <property type="entry name" value="Restriction endonuclease-like"/>
    <property type="match status" value="1"/>
</dbReference>
<dbReference type="Gene3D" id="3.90.320.10">
    <property type="match status" value="1"/>
</dbReference>
<gene>
    <name evidence="2" type="ORF">LOTGIDRAFT_239549</name>
</gene>
<name>V4AE92_LOTGI</name>
<proteinExistence type="predicted"/>
<dbReference type="RefSeq" id="XP_009055864.1">
    <property type="nucleotide sequence ID" value="XM_009057616.1"/>
</dbReference>
<dbReference type="GO" id="GO:0006353">
    <property type="term" value="P:DNA-templated transcription termination"/>
    <property type="evidence" value="ECO:0007669"/>
    <property type="project" value="InterPro"/>
</dbReference>
<dbReference type="OMA" id="XEVDIST"/>
<organism evidence="2 3">
    <name type="scientific">Lottia gigantea</name>
    <name type="common">Giant owl limpet</name>
    <dbReference type="NCBI Taxonomy" id="225164"/>
    <lineage>
        <taxon>Eukaryota</taxon>
        <taxon>Metazoa</taxon>
        <taxon>Spiralia</taxon>
        <taxon>Lophotrochozoa</taxon>
        <taxon>Mollusca</taxon>
        <taxon>Gastropoda</taxon>
        <taxon>Patellogastropoda</taxon>
        <taxon>Lottioidea</taxon>
        <taxon>Lottiidae</taxon>
        <taxon>Lottia</taxon>
    </lineage>
</organism>
<dbReference type="InterPro" id="IPR019080">
    <property type="entry name" value="YqaJ_viral_recombinase"/>
</dbReference>
<dbReference type="Pfam" id="PF09588">
    <property type="entry name" value="YqaJ"/>
    <property type="match status" value="1"/>
</dbReference>
<dbReference type="InterPro" id="IPR011604">
    <property type="entry name" value="PDDEXK-like_dom_sf"/>
</dbReference>
<dbReference type="GeneID" id="20251093"/>
<evidence type="ECO:0000313" key="2">
    <source>
        <dbReference type="EMBL" id="ESO93445.1"/>
    </source>
</evidence>
<accession>V4AE92</accession>
<protein>
    <recommendedName>
        <fullName evidence="1">Rho termination factor-like N-terminal domain-containing protein</fullName>
    </recommendedName>
</protein>
<dbReference type="InterPro" id="IPR051703">
    <property type="entry name" value="NF-kappa-B_Signaling_Reg"/>
</dbReference>
<dbReference type="CTD" id="20251093"/>
<dbReference type="AlphaFoldDB" id="V4AE92"/>
<evidence type="ECO:0000259" key="1">
    <source>
        <dbReference type="SMART" id="SM00959"/>
    </source>
</evidence>
<dbReference type="OrthoDB" id="6098065at2759"/>
<dbReference type="PANTHER" id="PTHR46609:SF8">
    <property type="entry name" value="YQAJ VIRAL RECOMBINASE DOMAIN-CONTAINING PROTEIN"/>
    <property type="match status" value="1"/>
</dbReference>
<dbReference type="Proteomes" id="UP000030746">
    <property type="component" value="Unassembled WGS sequence"/>
</dbReference>
<dbReference type="SMART" id="SM00959">
    <property type="entry name" value="Rho_N"/>
    <property type="match status" value="1"/>
</dbReference>
<dbReference type="InterPro" id="IPR011112">
    <property type="entry name" value="Rho-like_N"/>
</dbReference>
<dbReference type="PANTHER" id="PTHR46609">
    <property type="entry name" value="EXONUCLEASE, PHAGE-TYPE/RECB, C-TERMINAL DOMAIN-CONTAINING PROTEIN"/>
    <property type="match status" value="1"/>
</dbReference>
<sequence length="395" mass="45129">MASIDKLRKLKLTDLRVLAIEKGIDANGKKKQELIEDLLNSQVNDTTMYVRALCQASMKKMNYQVFICFSKENEEQHSIDYAYCQCPIGHCLDRQNDMEKTLTALQGLKEILPRTGMSHLWNIPDPVPDMCMEEEVETSINPLYQQMMKMLYTEGNLPPSNIDMELVKYIEEYTQSQRLSKEWIKMHIGRVTSSLFGDVMSSGPSPTSLIKQIVEGSNLEKYTNLPAAVQWGIDKEGQSRDQYKKIKKVIHKVFEIQPTGLTLCGSHAFLGASSDGKVTEGDNVGELEIKCPYSLKGTLINKKEIPEIMAMGDKAFCLENTNTGQRLRHSHKYYAQVQGEMAIMGLPWCDFVVWTGAEKNNICIDRINFDASYVTKMMPKLLAFYMEHIYPFYYK</sequence>
<dbReference type="InterPro" id="IPR011335">
    <property type="entry name" value="Restrct_endonuc-II-like"/>
</dbReference>
<reference evidence="2 3" key="1">
    <citation type="journal article" date="2013" name="Nature">
        <title>Insights into bilaterian evolution from three spiralian genomes.</title>
        <authorList>
            <person name="Simakov O."/>
            <person name="Marletaz F."/>
            <person name="Cho S.J."/>
            <person name="Edsinger-Gonzales E."/>
            <person name="Havlak P."/>
            <person name="Hellsten U."/>
            <person name="Kuo D.H."/>
            <person name="Larsson T."/>
            <person name="Lv J."/>
            <person name="Arendt D."/>
            <person name="Savage R."/>
            <person name="Osoegawa K."/>
            <person name="de Jong P."/>
            <person name="Grimwood J."/>
            <person name="Chapman J.A."/>
            <person name="Shapiro H."/>
            <person name="Aerts A."/>
            <person name="Otillar R.P."/>
            <person name="Terry A.Y."/>
            <person name="Boore J.L."/>
            <person name="Grigoriev I.V."/>
            <person name="Lindberg D.R."/>
            <person name="Seaver E.C."/>
            <person name="Weisblat D.A."/>
            <person name="Putnam N.H."/>
            <person name="Rokhsar D.S."/>
        </authorList>
    </citation>
    <scope>NUCLEOTIDE SEQUENCE [LARGE SCALE GENOMIC DNA]</scope>
</reference>
<keyword evidence="3" id="KW-1185">Reference proteome</keyword>
<feature type="domain" description="Rho termination factor-like N-terminal" evidence="1">
    <location>
        <begin position="6"/>
        <end position="46"/>
    </location>
</feature>
<dbReference type="CDD" id="cd22343">
    <property type="entry name" value="PDDEXK_lambda_exonuclease-like"/>
    <property type="match status" value="1"/>
</dbReference>